<feature type="domain" description="BTB" evidence="3">
    <location>
        <begin position="676"/>
        <end position="758"/>
    </location>
</feature>
<dbReference type="VEuPathDB" id="AmoebaDB:NAEGRDRAFT_57482"/>
<name>D2V8R1_NAEGR</name>
<dbReference type="PANTHER" id="PTHR45982">
    <property type="entry name" value="REGULATOR OF CHROMOSOME CONDENSATION"/>
    <property type="match status" value="1"/>
</dbReference>
<dbReference type="SUPFAM" id="SSF50985">
    <property type="entry name" value="RCC1/BLIP-II"/>
    <property type="match status" value="1"/>
</dbReference>
<dbReference type="OrthoDB" id="1022638at2759"/>
<dbReference type="EMBL" id="GG738857">
    <property type="protein sequence ID" value="EFC46733.1"/>
    <property type="molecule type" value="Genomic_DNA"/>
</dbReference>
<evidence type="ECO:0000313" key="4">
    <source>
        <dbReference type="EMBL" id="EFC46733.1"/>
    </source>
</evidence>
<dbReference type="STRING" id="5762.D2V8R1"/>
<dbReference type="AlphaFoldDB" id="D2V8R1"/>
<dbReference type="KEGG" id="ngr:NAEGRDRAFT_57482"/>
<dbReference type="PROSITE" id="PS50012">
    <property type="entry name" value="RCC1_3"/>
    <property type="match status" value="1"/>
</dbReference>
<protein>
    <submittedName>
        <fullName evidence="4">RCC1 domain-containing protein</fullName>
    </submittedName>
</protein>
<feature type="compositionally biased region" description="Polar residues" evidence="2">
    <location>
        <begin position="45"/>
        <end position="68"/>
    </location>
</feature>
<gene>
    <name evidence="4" type="ORF">NAEGRDRAFT_57482</name>
</gene>
<dbReference type="InterPro" id="IPR051553">
    <property type="entry name" value="Ran_GTPase-activating"/>
</dbReference>
<organism evidence="5">
    <name type="scientific">Naegleria gruberi</name>
    <name type="common">Amoeba</name>
    <dbReference type="NCBI Taxonomy" id="5762"/>
    <lineage>
        <taxon>Eukaryota</taxon>
        <taxon>Discoba</taxon>
        <taxon>Heterolobosea</taxon>
        <taxon>Tetramitia</taxon>
        <taxon>Eutetramitia</taxon>
        <taxon>Vahlkampfiidae</taxon>
        <taxon>Naegleria</taxon>
    </lineage>
</organism>
<dbReference type="Pfam" id="PF13540">
    <property type="entry name" value="RCC1_2"/>
    <property type="match status" value="1"/>
</dbReference>
<proteinExistence type="predicted"/>
<evidence type="ECO:0000256" key="2">
    <source>
        <dbReference type="SAM" id="MobiDB-lite"/>
    </source>
</evidence>
<sequence length="887" mass="101320">MIKLNYDQELDMFICGGSGIEFTSQISANQPLIKTSLVELYFPSKQSSSGKTNTTQTTDSSNKDQSTNSDDKKITPPIQYGAIPKFLQKTNQNNIVFVSTPYSEGVIFHNYKEIFLCGHVLKDSVQTLHKVPVFSETDNSIVQIVTCRHSMFVLLSNGKMYSLRGNEMVVYLDQEKRALDPKCLLQEIPFDKPIKYVSNGGGKHFFAQTTDNELYAIGDDTFGQLCLSKSSIRSHNGFSNNTKNVDERKELDDYESTTFYPKFVKVPIDKTISMQDNEIEKIECGLNHTFILIRNVQTGAKSLYSSGCSYYGQTAIGSTRNRNRLSQVELNCSNEIIDIKCNNNGSYVITPRALFYAGINDQNILSVNKAYSSVLTEVPLTTQIASNDEFSIMECGYNHCLAVTKRNRIFGFGRSSSNQFGIGLNNYICQEIETKELFDKKIVAICCGHSHSIIFSQPLVAPVEDEVQLHEDLIKLRSSSNVWDLQIFTASKDFSVKIPLYILSKRRPELLSYNKSKAPKSKDSLLYLIDWIYFNTFIEPSLQIDSLIDVLEWMTVNNVQDESLTNLVLNESIIRTNEENVYDTIQYILNRKYPKEESPLSAFWHHALSFCKQYIVENSFCKIKNSSFLKQSILVEIAKLEDPNLLECRSLSEVQESLPQTIPEIVSEIFDSPQLSDLQIVLDKSRGFVVYCHKSILETRSNYFNMKKYGFQAATINEIDVSCLFTIFKKNEDITFEDFINLKSLLKYLYTGRIEITTKNALTLMLLWEAMGMSEKSPLFETCKDFVCRGLCIENIMNVITKVVNREKKSTPTESPSMIGFGIFRNLIQEEESHLQPYNYSIIETECLNFCANKWKEILLIYKHDILNFLSKEQLLKITCIQNRVSL</sequence>
<dbReference type="CDD" id="cd18186">
    <property type="entry name" value="BTB_POZ_ZBTB_KLHL-like"/>
    <property type="match status" value="1"/>
</dbReference>
<dbReference type="InterPro" id="IPR009091">
    <property type="entry name" value="RCC1/BLIP-II"/>
</dbReference>
<dbReference type="PROSITE" id="PS50097">
    <property type="entry name" value="BTB"/>
    <property type="match status" value="1"/>
</dbReference>
<keyword evidence="5" id="KW-1185">Reference proteome</keyword>
<dbReference type="Proteomes" id="UP000006671">
    <property type="component" value="Unassembled WGS sequence"/>
</dbReference>
<dbReference type="InParanoid" id="D2V8R1"/>
<accession>D2V8R1</accession>
<dbReference type="InterPro" id="IPR000210">
    <property type="entry name" value="BTB/POZ_dom"/>
</dbReference>
<dbReference type="eggNOG" id="KOG1426">
    <property type="taxonomic scope" value="Eukaryota"/>
</dbReference>
<dbReference type="InterPro" id="IPR011333">
    <property type="entry name" value="SKP1/BTB/POZ_sf"/>
</dbReference>
<dbReference type="Gene3D" id="2.130.10.30">
    <property type="entry name" value="Regulator of chromosome condensation 1/beta-lactamase-inhibitor protein II"/>
    <property type="match status" value="1"/>
</dbReference>
<dbReference type="OMA" id="CANKWKE"/>
<dbReference type="Pfam" id="PF00651">
    <property type="entry name" value="BTB"/>
    <property type="match status" value="1"/>
</dbReference>
<feature type="repeat" description="RCC1" evidence="1">
    <location>
        <begin position="407"/>
        <end position="458"/>
    </location>
</feature>
<dbReference type="Gene3D" id="3.30.710.10">
    <property type="entry name" value="Potassium Channel Kv1.1, Chain A"/>
    <property type="match status" value="1"/>
</dbReference>
<evidence type="ECO:0000259" key="3">
    <source>
        <dbReference type="PROSITE" id="PS50097"/>
    </source>
</evidence>
<feature type="region of interest" description="Disordered" evidence="2">
    <location>
        <begin position="45"/>
        <end position="76"/>
    </location>
</feature>
<evidence type="ECO:0000256" key="1">
    <source>
        <dbReference type="PROSITE-ProRule" id="PRU00235"/>
    </source>
</evidence>
<dbReference type="GeneID" id="8859722"/>
<dbReference type="PANTHER" id="PTHR45982:SF1">
    <property type="entry name" value="REGULATOR OF CHROMOSOME CONDENSATION"/>
    <property type="match status" value="1"/>
</dbReference>
<dbReference type="SUPFAM" id="SSF54695">
    <property type="entry name" value="POZ domain"/>
    <property type="match status" value="1"/>
</dbReference>
<dbReference type="InterPro" id="IPR000408">
    <property type="entry name" value="Reg_chr_condens"/>
</dbReference>
<dbReference type="RefSeq" id="XP_002679477.1">
    <property type="nucleotide sequence ID" value="XM_002679431.1"/>
</dbReference>
<reference evidence="4 5" key="1">
    <citation type="journal article" date="2010" name="Cell">
        <title>The genome of Naegleria gruberi illuminates early eukaryotic versatility.</title>
        <authorList>
            <person name="Fritz-Laylin L.K."/>
            <person name="Prochnik S.E."/>
            <person name="Ginger M.L."/>
            <person name="Dacks J.B."/>
            <person name="Carpenter M.L."/>
            <person name="Field M.C."/>
            <person name="Kuo A."/>
            <person name="Paredez A."/>
            <person name="Chapman J."/>
            <person name="Pham J."/>
            <person name="Shu S."/>
            <person name="Neupane R."/>
            <person name="Cipriano M."/>
            <person name="Mancuso J."/>
            <person name="Tu H."/>
            <person name="Salamov A."/>
            <person name="Lindquist E."/>
            <person name="Shapiro H."/>
            <person name="Lucas S."/>
            <person name="Grigoriev I.V."/>
            <person name="Cande W.Z."/>
            <person name="Fulton C."/>
            <person name="Rokhsar D.S."/>
            <person name="Dawson S.C."/>
        </authorList>
    </citation>
    <scope>NUCLEOTIDE SEQUENCE [LARGE SCALE GENOMIC DNA]</scope>
    <source>
        <strain evidence="4 5">NEG-M</strain>
    </source>
</reference>
<evidence type="ECO:0000313" key="5">
    <source>
        <dbReference type="Proteomes" id="UP000006671"/>
    </source>
</evidence>